<evidence type="ECO:0000313" key="1">
    <source>
        <dbReference type="EMBL" id="MAA13040.1"/>
    </source>
</evidence>
<dbReference type="EMBL" id="GFPF01001894">
    <property type="protein sequence ID" value="MAA13040.1"/>
    <property type="molecule type" value="Transcribed_RNA"/>
</dbReference>
<name>A0A224YGZ7_9ACAR</name>
<protein>
    <submittedName>
        <fullName evidence="1">Uncharacterized protein</fullName>
    </submittedName>
</protein>
<reference evidence="1" key="1">
    <citation type="journal article" date="2017" name="Parasit. Vectors">
        <title>Sialotranscriptomics of Rhipicephalus zambeziensis reveals intricate expression profiles of secretory proteins and suggests tight temporal transcriptional regulation during blood-feeding.</title>
        <authorList>
            <person name="de Castro M.H."/>
            <person name="de Klerk D."/>
            <person name="Pienaar R."/>
            <person name="Rees D.J.G."/>
            <person name="Mans B.J."/>
        </authorList>
    </citation>
    <scope>NUCLEOTIDE SEQUENCE</scope>
    <source>
        <tissue evidence="1">Salivary glands</tissue>
    </source>
</reference>
<accession>A0A224YGZ7</accession>
<sequence>MSVCLLVGPTMLFVRRGDPAFREHGWGYEQDRFTSSEASGWCDSVWPGLSGLLKFYPAAFKNLFKQHQHSYSRTDYTNSAFFSRFPTFFIVSTTLKAAFTWHTALGAA</sequence>
<proteinExistence type="predicted"/>
<organism evidence="1">
    <name type="scientific">Rhipicephalus zambeziensis</name>
    <dbReference type="NCBI Taxonomy" id="60191"/>
    <lineage>
        <taxon>Eukaryota</taxon>
        <taxon>Metazoa</taxon>
        <taxon>Ecdysozoa</taxon>
        <taxon>Arthropoda</taxon>
        <taxon>Chelicerata</taxon>
        <taxon>Arachnida</taxon>
        <taxon>Acari</taxon>
        <taxon>Parasitiformes</taxon>
        <taxon>Ixodida</taxon>
        <taxon>Ixodoidea</taxon>
        <taxon>Ixodidae</taxon>
        <taxon>Rhipicephalinae</taxon>
        <taxon>Rhipicephalus</taxon>
        <taxon>Rhipicephalus</taxon>
    </lineage>
</organism>
<dbReference type="AlphaFoldDB" id="A0A224YGZ7"/>